<dbReference type="InterPro" id="IPR050211">
    <property type="entry name" value="FOX_domain-containing"/>
</dbReference>
<dbReference type="CDD" id="cd00059">
    <property type="entry name" value="FH_FOX"/>
    <property type="match status" value="1"/>
</dbReference>
<dbReference type="GO" id="GO:0009653">
    <property type="term" value="P:anatomical structure morphogenesis"/>
    <property type="evidence" value="ECO:0007669"/>
    <property type="project" value="TreeGrafter"/>
</dbReference>
<feature type="compositionally biased region" description="Low complexity" evidence="4">
    <location>
        <begin position="78"/>
        <end position="91"/>
    </location>
</feature>
<feature type="DNA-binding region" description="Fork-head" evidence="3">
    <location>
        <begin position="1"/>
        <end position="76"/>
    </location>
</feature>
<dbReference type="InterPro" id="IPR030456">
    <property type="entry name" value="TF_fork_head_CS_2"/>
</dbReference>
<evidence type="ECO:0000256" key="1">
    <source>
        <dbReference type="ARBA" id="ARBA00023125"/>
    </source>
</evidence>
<evidence type="ECO:0000313" key="6">
    <source>
        <dbReference type="EMBL" id="KNE54846.1"/>
    </source>
</evidence>
<keyword evidence="7" id="KW-1185">Reference proteome</keyword>
<dbReference type="SMART" id="SM00339">
    <property type="entry name" value="FH"/>
    <property type="match status" value="1"/>
</dbReference>
<dbReference type="EMBL" id="GG745328">
    <property type="protein sequence ID" value="KNE54846.1"/>
    <property type="molecule type" value="Genomic_DNA"/>
</dbReference>
<dbReference type="eggNOG" id="KOG2294">
    <property type="taxonomic scope" value="Eukaryota"/>
</dbReference>
<evidence type="ECO:0000256" key="4">
    <source>
        <dbReference type="SAM" id="MobiDB-lite"/>
    </source>
</evidence>
<evidence type="ECO:0000256" key="3">
    <source>
        <dbReference type="PROSITE-ProRule" id="PRU00089"/>
    </source>
</evidence>
<comment type="subcellular location">
    <subcellularLocation>
        <location evidence="3">Nucleus</location>
    </subcellularLocation>
</comment>
<dbReference type="PRINTS" id="PR00053">
    <property type="entry name" value="FORKHEAD"/>
</dbReference>
<organism evidence="6 7">
    <name type="scientific">Allomyces macrogynus (strain ATCC 38327)</name>
    <name type="common">Allomyces javanicus var. macrogynus</name>
    <dbReference type="NCBI Taxonomy" id="578462"/>
    <lineage>
        <taxon>Eukaryota</taxon>
        <taxon>Fungi</taxon>
        <taxon>Fungi incertae sedis</taxon>
        <taxon>Blastocladiomycota</taxon>
        <taxon>Blastocladiomycetes</taxon>
        <taxon>Blastocladiales</taxon>
        <taxon>Blastocladiaceae</taxon>
        <taxon>Allomyces</taxon>
    </lineage>
</organism>
<evidence type="ECO:0000259" key="5">
    <source>
        <dbReference type="PROSITE" id="PS50039"/>
    </source>
</evidence>
<dbReference type="Gene3D" id="1.10.10.10">
    <property type="entry name" value="Winged helix-like DNA-binding domain superfamily/Winged helix DNA-binding domain"/>
    <property type="match status" value="1"/>
</dbReference>
<name>A0A0L0RXR5_ALLM3</name>
<feature type="compositionally biased region" description="Polar residues" evidence="4">
    <location>
        <begin position="254"/>
        <end position="265"/>
    </location>
</feature>
<feature type="region of interest" description="Disordered" evidence="4">
    <location>
        <begin position="78"/>
        <end position="124"/>
    </location>
</feature>
<dbReference type="InterPro" id="IPR036388">
    <property type="entry name" value="WH-like_DNA-bd_sf"/>
</dbReference>
<sequence>MTLANIYKWISDHFPFFRCADSGWQNSVRHNLSTNKCFVKEPRPKEVEGKGSYWTVDPAYINQLMGADAKYIRANNPHAAAATPSPSPVASGMPSPTPSTTPSPALGTKRSRSRSPISRASSVAPAAKPATVAAALSPVTDAHDPASSALPVSAFTRPPHVVADEAATLAAAQMRMHLATAYMAATTAGSPLSPLLLAPGAAAPTLSPPPMINDGALDEDVDLDFDEDEPGAKRACARPATTSVTAPLAPISPPMSTHGTSSAPNSPLALPGSAMDMDWDMDLDWPLGGGLELDPLARLADGDMFAPAVEHGRTRAAALARTTRTARKFAAPAVGQHAYATRRALMQPSFAHEFEQQAMAAPHAIVIADEASTVTDDANTFLDLWVNGAWDSDDDDADDDAMDIIGMSLKIGHKRQGSVGSVKDLRVETSPEPTMVEEPAAPSGGQQCCLLRSLSDDTCALNLDDVCWGMNFPSVQPLPPNDAMVVDQAAL</sequence>
<evidence type="ECO:0000313" key="7">
    <source>
        <dbReference type="Proteomes" id="UP000054350"/>
    </source>
</evidence>
<dbReference type="AlphaFoldDB" id="A0A0L0RXR5"/>
<keyword evidence="1 3" id="KW-0238">DNA-binding</keyword>
<keyword evidence="2 3" id="KW-0539">Nucleus</keyword>
<gene>
    <name evidence="6" type="ORF">AMAG_00796</name>
</gene>
<dbReference type="Pfam" id="PF00250">
    <property type="entry name" value="Forkhead"/>
    <property type="match status" value="1"/>
</dbReference>
<feature type="domain" description="Fork-head" evidence="5">
    <location>
        <begin position="1"/>
        <end position="76"/>
    </location>
</feature>
<protein>
    <recommendedName>
        <fullName evidence="5">Fork-head domain-containing protein</fullName>
    </recommendedName>
</protein>
<dbReference type="GO" id="GO:0000981">
    <property type="term" value="F:DNA-binding transcription factor activity, RNA polymerase II-specific"/>
    <property type="evidence" value="ECO:0007669"/>
    <property type="project" value="TreeGrafter"/>
</dbReference>
<dbReference type="GO" id="GO:0000978">
    <property type="term" value="F:RNA polymerase II cis-regulatory region sequence-specific DNA binding"/>
    <property type="evidence" value="ECO:0007669"/>
    <property type="project" value="TreeGrafter"/>
</dbReference>
<dbReference type="PANTHER" id="PTHR11829">
    <property type="entry name" value="FORKHEAD BOX PROTEIN"/>
    <property type="match status" value="1"/>
</dbReference>
<dbReference type="VEuPathDB" id="FungiDB:AMAG_00796"/>
<dbReference type="GO" id="GO:0030154">
    <property type="term" value="P:cell differentiation"/>
    <property type="evidence" value="ECO:0007669"/>
    <property type="project" value="TreeGrafter"/>
</dbReference>
<accession>A0A0L0RXR5</accession>
<feature type="compositionally biased region" description="Low complexity" evidence="4">
    <location>
        <begin position="114"/>
        <end position="124"/>
    </location>
</feature>
<proteinExistence type="predicted"/>
<dbReference type="PROSITE" id="PS50039">
    <property type="entry name" value="FORK_HEAD_3"/>
    <property type="match status" value="1"/>
</dbReference>
<dbReference type="GO" id="GO:0005634">
    <property type="term" value="C:nucleus"/>
    <property type="evidence" value="ECO:0007669"/>
    <property type="project" value="UniProtKB-SubCell"/>
</dbReference>
<evidence type="ECO:0000256" key="2">
    <source>
        <dbReference type="ARBA" id="ARBA00023242"/>
    </source>
</evidence>
<dbReference type="PANTHER" id="PTHR11829:SF343">
    <property type="entry name" value="FORK-HEAD DOMAIN-CONTAINING PROTEIN"/>
    <property type="match status" value="1"/>
</dbReference>
<reference evidence="6 7" key="1">
    <citation type="submission" date="2009-11" db="EMBL/GenBank/DDBJ databases">
        <title>Annotation of Allomyces macrogynus ATCC 38327.</title>
        <authorList>
            <consortium name="The Broad Institute Genome Sequencing Platform"/>
            <person name="Russ C."/>
            <person name="Cuomo C."/>
            <person name="Burger G."/>
            <person name="Gray M.W."/>
            <person name="Holland P.W.H."/>
            <person name="King N."/>
            <person name="Lang F.B.F."/>
            <person name="Roger A.J."/>
            <person name="Ruiz-Trillo I."/>
            <person name="Young S.K."/>
            <person name="Zeng Q."/>
            <person name="Gargeya S."/>
            <person name="Fitzgerald M."/>
            <person name="Haas B."/>
            <person name="Abouelleil A."/>
            <person name="Alvarado L."/>
            <person name="Arachchi H.M."/>
            <person name="Berlin A."/>
            <person name="Chapman S.B."/>
            <person name="Gearin G."/>
            <person name="Goldberg J."/>
            <person name="Griggs A."/>
            <person name="Gujja S."/>
            <person name="Hansen M."/>
            <person name="Heiman D."/>
            <person name="Howarth C."/>
            <person name="Larimer J."/>
            <person name="Lui A."/>
            <person name="MacDonald P.J.P."/>
            <person name="McCowen C."/>
            <person name="Montmayeur A."/>
            <person name="Murphy C."/>
            <person name="Neiman D."/>
            <person name="Pearson M."/>
            <person name="Priest M."/>
            <person name="Roberts A."/>
            <person name="Saif S."/>
            <person name="Shea T."/>
            <person name="Sisk P."/>
            <person name="Stolte C."/>
            <person name="Sykes S."/>
            <person name="Wortman J."/>
            <person name="Nusbaum C."/>
            <person name="Birren B."/>
        </authorList>
    </citation>
    <scope>NUCLEOTIDE SEQUENCE [LARGE SCALE GENOMIC DNA]</scope>
    <source>
        <strain evidence="6 7">ATCC 38327</strain>
    </source>
</reference>
<dbReference type="PROSITE" id="PS00658">
    <property type="entry name" value="FORK_HEAD_2"/>
    <property type="match status" value="1"/>
</dbReference>
<feature type="region of interest" description="Disordered" evidence="4">
    <location>
        <begin position="225"/>
        <end position="271"/>
    </location>
</feature>
<dbReference type="OrthoDB" id="5954824at2759"/>
<dbReference type="InterPro" id="IPR036390">
    <property type="entry name" value="WH_DNA-bd_sf"/>
</dbReference>
<dbReference type="SUPFAM" id="SSF46785">
    <property type="entry name" value="Winged helix' DNA-binding domain"/>
    <property type="match status" value="1"/>
</dbReference>
<reference evidence="7" key="2">
    <citation type="submission" date="2009-11" db="EMBL/GenBank/DDBJ databases">
        <title>The Genome Sequence of Allomyces macrogynus strain ATCC 38327.</title>
        <authorList>
            <consortium name="The Broad Institute Genome Sequencing Platform"/>
            <person name="Russ C."/>
            <person name="Cuomo C."/>
            <person name="Shea T."/>
            <person name="Young S.K."/>
            <person name="Zeng Q."/>
            <person name="Koehrsen M."/>
            <person name="Haas B."/>
            <person name="Borodovsky M."/>
            <person name="Guigo R."/>
            <person name="Alvarado L."/>
            <person name="Berlin A."/>
            <person name="Borenstein D."/>
            <person name="Chen Z."/>
            <person name="Engels R."/>
            <person name="Freedman E."/>
            <person name="Gellesch M."/>
            <person name="Goldberg J."/>
            <person name="Griggs A."/>
            <person name="Gujja S."/>
            <person name="Heiman D."/>
            <person name="Hepburn T."/>
            <person name="Howarth C."/>
            <person name="Jen D."/>
            <person name="Larson L."/>
            <person name="Lewis B."/>
            <person name="Mehta T."/>
            <person name="Park D."/>
            <person name="Pearson M."/>
            <person name="Roberts A."/>
            <person name="Saif S."/>
            <person name="Shenoy N."/>
            <person name="Sisk P."/>
            <person name="Stolte C."/>
            <person name="Sykes S."/>
            <person name="Walk T."/>
            <person name="White J."/>
            <person name="Yandava C."/>
            <person name="Burger G."/>
            <person name="Gray M.W."/>
            <person name="Holland P.W.H."/>
            <person name="King N."/>
            <person name="Lang F.B.F."/>
            <person name="Roger A.J."/>
            <person name="Ruiz-Trillo I."/>
            <person name="Lander E."/>
            <person name="Nusbaum C."/>
        </authorList>
    </citation>
    <scope>NUCLEOTIDE SEQUENCE [LARGE SCALE GENOMIC DNA]</scope>
    <source>
        <strain evidence="7">ATCC 38327</strain>
    </source>
</reference>
<dbReference type="InterPro" id="IPR001766">
    <property type="entry name" value="Fork_head_dom"/>
</dbReference>
<dbReference type="STRING" id="578462.A0A0L0RXR5"/>
<dbReference type="Proteomes" id="UP000054350">
    <property type="component" value="Unassembled WGS sequence"/>
</dbReference>